<evidence type="ECO:0000256" key="1">
    <source>
        <dbReference type="ARBA" id="ARBA00022478"/>
    </source>
</evidence>
<organism evidence="3">
    <name type="scientific">marine sediment metagenome</name>
    <dbReference type="NCBI Taxonomy" id="412755"/>
    <lineage>
        <taxon>unclassified sequences</taxon>
        <taxon>metagenomes</taxon>
        <taxon>ecological metagenomes</taxon>
    </lineage>
</organism>
<dbReference type="SUPFAM" id="SSF55257">
    <property type="entry name" value="RBP11-like subunits of RNA polymerase"/>
    <property type="match status" value="1"/>
</dbReference>
<keyword evidence="2" id="KW-0804">Transcription</keyword>
<dbReference type="Gene3D" id="3.30.1360.10">
    <property type="entry name" value="RNA polymerase, RBP11-like subunit"/>
    <property type="match status" value="1"/>
</dbReference>
<name>X0XYN8_9ZZZZ</name>
<gene>
    <name evidence="3" type="ORF">S01H1_75306</name>
</gene>
<feature type="non-terminal residue" evidence="3">
    <location>
        <position position="39"/>
    </location>
</feature>
<proteinExistence type="predicted"/>
<dbReference type="EMBL" id="BARS01050443">
    <property type="protein sequence ID" value="GAG48509.1"/>
    <property type="molecule type" value="Genomic_DNA"/>
</dbReference>
<dbReference type="InterPro" id="IPR036603">
    <property type="entry name" value="RBP11-like"/>
</dbReference>
<accession>X0XYN8</accession>
<evidence type="ECO:0000313" key="3">
    <source>
        <dbReference type="EMBL" id="GAG48509.1"/>
    </source>
</evidence>
<sequence>MEINIIEEKKDKISFEIKGQGNTFCNILKDELWNDKHVT</sequence>
<keyword evidence="1" id="KW-0240">DNA-directed RNA polymerase</keyword>
<comment type="caution">
    <text evidence="3">The sequence shown here is derived from an EMBL/GenBank/DDBJ whole genome shotgun (WGS) entry which is preliminary data.</text>
</comment>
<protein>
    <submittedName>
        <fullName evidence="3">Uncharacterized protein</fullName>
    </submittedName>
</protein>
<dbReference type="GO" id="GO:0046983">
    <property type="term" value="F:protein dimerization activity"/>
    <property type="evidence" value="ECO:0007669"/>
    <property type="project" value="InterPro"/>
</dbReference>
<reference evidence="3" key="1">
    <citation type="journal article" date="2014" name="Front. Microbiol.">
        <title>High frequency of phylogenetically diverse reductive dehalogenase-homologous genes in deep subseafloor sedimentary metagenomes.</title>
        <authorList>
            <person name="Kawai M."/>
            <person name="Futagami T."/>
            <person name="Toyoda A."/>
            <person name="Takaki Y."/>
            <person name="Nishi S."/>
            <person name="Hori S."/>
            <person name="Arai W."/>
            <person name="Tsubouchi T."/>
            <person name="Morono Y."/>
            <person name="Uchiyama I."/>
            <person name="Ito T."/>
            <person name="Fujiyama A."/>
            <person name="Inagaki F."/>
            <person name="Takami H."/>
        </authorList>
    </citation>
    <scope>NUCLEOTIDE SEQUENCE</scope>
    <source>
        <strain evidence="3">Expedition CK06-06</strain>
    </source>
</reference>
<dbReference type="GO" id="GO:0000428">
    <property type="term" value="C:DNA-directed RNA polymerase complex"/>
    <property type="evidence" value="ECO:0007669"/>
    <property type="project" value="UniProtKB-KW"/>
</dbReference>
<dbReference type="AlphaFoldDB" id="X0XYN8"/>
<evidence type="ECO:0000256" key="2">
    <source>
        <dbReference type="ARBA" id="ARBA00023163"/>
    </source>
</evidence>
<dbReference type="GO" id="GO:0006351">
    <property type="term" value="P:DNA-templated transcription"/>
    <property type="evidence" value="ECO:0007669"/>
    <property type="project" value="InterPro"/>
</dbReference>